<evidence type="ECO:0000256" key="1">
    <source>
        <dbReference type="SAM" id="MobiDB-lite"/>
    </source>
</evidence>
<dbReference type="EMBL" id="RYFI01000017">
    <property type="protein sequence ID" value="RXF70816.1"/>
    <property type="molecule type" value="Genomic_DNA"/>
</dbReference>
<name>A0A4Q0MDD4_9HYPH</name>
<keyword evidence="3" id="KW-1185">Reference proteome</keyword>
<dbReference type="RefSeq" id="WP_128778609.1">
    <property type="nucleotide sequence ID" value="NZ_RYFI01000017.1"/>
</dbReference>
<reference evidence="2 3" key="1">
    <citation type="submission" date="2018-12" db="EMBL/GenBank/DDBJ databases">
        <title>bacterium Hansschlegelia zhihuaiae S113.</title>
        <authorList>
            <person name="He J."/>
        </authorList>
    </citation>
    <scope>NUCLEOTIDE SEQUENCE [LARGE SCALE GENOMIC DNA]</scope>
    <source>
        <strain evidence="2 3">S 113</strain>
    </source>
</reference>
<dbReference type="InterPro" id="IPR009562">
    <property type="entry name" value="DUF1178"/>
</dbReference>
<evidence type="ECO:0000313" key="3">
    <source>
        <dbReference type="Proteomes" id="UP000289708"/>
    </source>
</evidence>
<feature type="region of interest" description="Disordered" evidence="1">
    <location>
        <begin position="56"/>
        <end position="78"/>
    </location>
</feature>
<comment type="caution">
    <text evidence="2">The sequence shown here is derived from an EMBL/GenBank/DDBJ whole genome shotgun (WGS) entry which is preliminary data.</text>
</comment>
<sequence>MIRYSLVCDAGHGFDGWFRSSGDFDAQAGGGLLSCPSCGSAKIGKALMAPSVRLKGAAEPAGTPAREELPASAPDMSFTNDREQKLRGMLRELRAHMTKNSEDVGEKFPEIARKMHAEEIERRTVHGKATAEEAKALVEEGVAIQPLPTFPDEMN</sequence>
<protein>
    <submittedName>
        <fullName evidence="2">DUF1178 family protein</fullName>
    </submittedName>
</protein>
<evidence type="ECO:0000313" key="2">
    <source>
        <dbReference type="EMBL" id="RXF70816.1"/>
    </source>
</evidence>
<dbReference type="OrthoDB" id="9799894at2"/>
<dbReference type="AlphaFoldDB" id="A0A4Q0MDD4"/>
<dbReference type="Proteomes" id="UP000289708">
    <property type="component" value="Unassembled WGS sequence"/>
</dbReference>
<dbReference type="PIRSF" id="PIRSF032131">
    <property type="entry name" value="UCP032131"/>
    <property type="match status" value="1"/>
</dbReference>
<organism evidence="2 3">
    <name type="scientific">Hansschlegelia zhihuaiae</name>
    <dbReference type="NCBI Taxonomy" id="405005"/>
    <lineage>
        <taxon>Bacteria</taxon>
        <taxon>Pseudomonadati</taxon>
        <taxon>Pseudomonadota</taxon>
        <taxon>Alphaproteobacteria</taxon>
        <taxon>Hyphomicrobiales</taxon>
        <taxon>Methylopilaceae</taxon>
        <taxon>Hansschlegelia</taxon>
    </lineage>
</organism>
<dbReference type="Pfam" id="PF06676">
    <property type="entry name" value="DUF1178"/>
    <property type="match status" value="1"/>
</dbReference>
<gene>
    <name evidence="2" type="ORF">EK403_16730</name>
</gene>
<proteinExistence type="predicted"/>
<accession>A0A4Q0MDD4</accession>